<dbReference type="SUPFAM" id="SSF81901">
    <property type="entry name" value="HCP-like"/>
    <property type="match status" value="1"/>
</dbReference>
<evidence type="ECO:0000313" key="10">
    <source>
        <dbReference type="Proteomes" id="UP000001357"/>
    </source>
</evidence>
<dbReference type="GeneID" id="5892399"/>
<dbReference type="InParanoid" id="A9V3B5"/>
<evidence type="ECO:0000256" key="3">
    <source>
        <dbReference type="ARBA" id="ARBA00022833"/>
    </source>
</evidence>
<dbReference type="Proteomes" id="UP000001357">
    <property type="component" value="Unassembled WGS sequence"/>
</dbReference>
<keyword evidence="1 4" id="KW-0479">Metal-binding</keyword>
<feature type="zinc finger region" description="TRAF-type" evidence="4">
    <location>
        <begin position="145"/>
        <end position="189"/>
    </location>
</feature>
<evidence type="ECO:0000259" key="7">
    <source>
        <dbReference type="PROSITE" id="PS50089"/>
    </source>
</evidence>
<dbReference type="InterPro" id="IPR013083">
    <property type="entry name" value="Znf_RING/FYVE/PHD"/>
</dbReference>
<keyword evidence="2 4" id="KW-0863">Zinc-finger</keyword>
<dbReference type="AlphaFoldDB" id="A9V3B5"/>
<feature type="compositionally biased region" description="Polar residues" evidence="6">
    <location>
        <begin position="389"/>
        <end position="403"/>
    </location>
</feature>
<feature type="coiled-coil region" evidence="5">
    <location>
        <begin position="211"/>
        <end position="282"/>
    </location>
</feature>
<dbReference type="Gene3D" id="1.25.40.10">
    <property type="entry name" value="Tetratricopeptide repeat domain"/>
    <property type="match status" value="1"/>
</dbReference>
<dbReference type="InterPro" id="IPR011990">
    <property type="entry name" value="TPR-like_helical_dom_sf"/>
</dbReference>
<evidence type="ECO:0000259" key="8">
    <source>
        <dbReference type="PROSITE" id="PS50145"/>
    </source>
</evidence>
<protein>
    <recommendedName>
        <fullName evidence="11">RING-type E3 ubiquitin transferase</fullName>
    </recommendedName>
</protein>
<dbReference type="KEGG" id="mbr:MONBRDRAFT_9491"/>
<dbReference type="SUPFAM" id="SSF49599">
    <property type="entry name" value="TRAF domain-like"/>
    <property type="match status" value="2"/>
</dbReference>
<evidence type="ECO:0000256" key="4">
    <source>
        <dbReference type="PROSITE-ProRule" id="PRU00207"/>
    </source>
</evidence>
<keyword evidence="3 4" id="KW-0862">Zinc</keyword>
<dbReference type="EMBL" id="CH991556">
    <property type="protein sequence ID" value="EDQ88031.1"/>
    <property type="molecule type" value="Genomic_DNA"/>
</dbReference>
<evidence type="ECO:0000256" key="6">
    <source>
        <dbReference type="SAM" id="MobiDB-lite"/>
    </source>
</evidence>
<name>A9V3B5_MONBE</name>
<feature type="domain" description="TRAF-type" evidence="8">
    <location>
        <begin position="145"/>
        <end position="189"/>
    </location>
</feature>
<evidence type="ECO:0000313" key="9">
    <source>
        <dbReference type="EMBL" id="EDQ88031.1"/>
    </source>
</evidence>
<dbReference type="SUPFAM" id="SSF57850">
    <property type="entry name" value="RING/U-box"/>
    <property type="match status" value="1"/>
</dbReference>
<feature type="region of interest" description="Disordered" evidence="6">
    <location>
        <begin position="773"/>
        <end position="825"/>
    </location>
</feature>
<proteinExistence type="predicted"/>
<dbReference type="InterPro" id="IPR001293">
    <property type="entry name" value="Znf_TRAF"/>
</dbReference>
<evidence type="ECO:0008006" key="11">
    <source>
        <dbReference type="Google" id="ProtNLM"/>
    </source>
</evidence>
<feature type="compositionally biased region" description="Acidic residues" evidence="6">
    <location>
        <begin position="778"/>
        <end position="806"/>
    </location>
</feature>
<dbReference type="PROSITE" id="PS50089">
    <property type="entry name" value="ZF_RING_2"/>
    <property type="match status" value="1"/>
</dbReference>
<dbReference type="PROSITE" id="PS50145">
    <property type="entry name" value="ZF_TRAF"/>
    <property type="match status" value="1"/>
</dbReference>
<dbReference type="PANTHER" id="PTHR10131:SF94">
    <property type="entry name" value="TNF RECEPTOR-ASSOCIATED FACTOR 4"/>
    <property type="match status" value="1"/>
</dbReference>
<evidence type="ECO:0000256" key="2">
    <source>
        <dbReference type="ARBA" id="ARBA00022771"/>
    </source>
</evidence>
<reference evidence="9 10" key="1">
    <citation type="journal article" date="2008" name="Nature">
        <title>The genome of the choanoflagellate Monosiga brevicollis and the origin of metazoans.</title>
        <authorList>
            <consortium name="JGI Sequencing"/>
            <person name="King N."/>
            <person name="Westbrook M.J."/>
            <person name="Young S.L."/>
            <person name="Kuo A."/>
            <person name="Abedin M."/>
            <person name="Chapman J."/>
            <person name="Fairclough S."/>
            <person name="Hellsten U."/>
            <person name="Isogai Y."/>
            <person name="Letunic I."/>
            <person name="Marr M."/>
            <person name="Pincus D."/>
            <person name="Putnam N."/>
            <person name="Rokas A."/>
            <person name="Wright K.J."/>
            <person name="Zuzow R."/>
            <person name="Dirks W."/>
            <person name="Good M."/>
            <person name="Goodstein D."/>
            <person name="Lemons D."/>
            <person name="Li W."/>
            <person name="Lyons J.B."/>
            <person name="Morris A."/>
            <person name="Nichols S."/>
            <person name="Richter D.J."/>
            <person name="Salamov A."/>
            <person name="Bork P."/>
            <person name="Lim W.A."/>
            <person name="Manning G."/>
            <person name="Miller W.T."/>
            <person name="McGinnis W."/>
            <person name="Shapiro H."/>
            <person name="Tjian R."/>
            <person name="Grigoriev I.V."/>
            <person name="Rokhsar D."/>
        </authorList>
    </citation>
    <scope>NUCLEOTIDE SEQUENCE [LARGE SCALE GENOMIC DNA]</scope>
    <source>
        <strain evidence="10">MX1 / ATCC 50154</strain>
    </source>
</reference>
<dbReference type="GO" id="GO:0043122">
    <property type="term" value="P:regulation of canonical NF-kappaB signal transduction"/>
    <property type="evidence" value="ECO:0000318"/>
    <property type="project" value="GO_Central"/>
</dbReference>
<dbReference type="eggNOG" id="ENOG502SGNX">
    <property type="taxonomic scope" value="Eukaryota"/>
</dbReference>
<feature type="region of interest" description="Disordered" evidence="6">
    <location>
        <begin position="387"/>
        <end position="447"/>
    </location>
</feature>
<dbReference type="Pfam" id="PF02176">
    <property type="entry name" value="zf-TRAF"/>
    <property type="match status" value="1"/>
</dbReference>
<dbReference type="RefSeq" id="XP_001747107.1">
    <property type="nucleotide sequence ID" value="XM_001747055.1"/>
</dbReference>
<accession>A9V3B5</accession>
<dbReference type="GO" id="GO:0008270">
    <property type="term" value="F:zinc ion binding"/>
    <property type="evidence" value="ECO:0007669"/>
    <property type="project" value="UniProtKB-KW"/>
</dbReference>
<dbReference type="Gene3D" id="3.30.40.10">
    <property type="entry name" value="Zinc/RING finger domain, C3HC4 (zinc finger)"/>
    <property type="match status" value="3"/>
</dbReference>
<dbReference type="PANTHER" id="PTHR10131">
    <property type="entry name" value="TNF RECEPTOR ASSOCIATED FACTOR"/>
    <property type="match status" value="1"/>
</dbReference>
<keyword evidence="10" id="KW-1185">Reference proteome</keyword>
<dbReference type="STRING" id="81824.A9V3B5"/>
<keyword evidence="5" id="KW-0175">Coiled coil</keyword>
<gene>
    <name evidence="9" type="ORF">MONBRDRAFT_9491</name>
</gene>
<evidence type="ECO:0000256" key="5">
    <source>
        <dbReference type="SAM" id="Coils"/>
    </source>
</evidence>
<feature type="domain" description="RING-type" evidence="7">
    <location>
        <begin position="31"/>
        <end position="70"/>
    </location>
</feature>
<organism evidence="9 10">
    <name type="scientific">Monosiga brevicollis</name>
    <name type="common">Choanoflagellate</name>
    <dbReference type="NCBI Taxonomy" id="81824"/>
    <lineage>
        <taxon>Eukaryota</taxon>
        <taxon>Choanoflagellata</taxon>
        <taxon>Craspedida</taxon>
        <taxon>Salpingoecidae</taxon>
        <taxon>Monosiga</taxon>
    </lineage>
</organism>
<dbReference type="GO" id="GO:0005737">
    <property type="term" value="C:cytoplasm"/>
    <property type="evidence" value="ECO:0000318"/>
    <property type="project" value="GO_Central"/>
</dbReference>
<evidence type="ECO:0000256" key="1">
    <source>
        <dbReference type="ARBA" id="ARBA00022723"/>
    </source>
</evidence>
<sequence length="825" mass="91425">MVESLEELKHSPACQPKEYVKSTFSVENLTCNICLELATKPYQCASCQALFGGPCLAMALETRDTCPSCRATMMPIASGILLNRALVQIASEITMCCPHTEHGCSAVIRVTEVDDHLANNCTMRVEKCPHAGCDFSGVAQEVAKHKKSCKYRWLKCPNGCRADDLTEDTLKRHLDALCPEMLVYCPEGCGARLRRRDFLEHSCPSHLVSRLQQLEEDVIFLMRQAQTARDEQQQAEAALQRSAATNRELRRRMARLKANHSLKNAKQTLEVMRKQIRKGDADAAVGFFQVVQRNLLPQEQDASLLKEANGYLARAAGIGHPLALVTIGHKLRRVTQLVNNDVAVGRFGAFLDLDNFLSQFVKHVARPHYHRLLQQYLAVVDSLHGTAATHRSGTGGSSAQKASATLRAGPDDNGQARKRAKRVSSDGRVASVEPNAGPAAQDVIGSAPWDNVPVTGAAQPEVKATTSQKAGVALLTDRDLRAMRTMRVVLEQLAVHRRAGTSSRLDFVKQLKLKIDILEAQLRLASNTAHAWIEDTSLAARPLADTLRHVLGNLAQLLDAEGTHRGDWSKFMLASTVAPRPIPLLRDLWHAGNQEAAVDMLSQHMGRSVPPELYMSLGTPGHVAMLTDYENGEYDDLEVLETLAYRGHERAMTQLGVDHLEGAHVTAALHWGQMAASQGDPRGMAIYADSLFKFMHSPREEDRRRVEYWSRMAFEADNADLYICYIRAKVLLGGIGIERDLVQGRELLQQVAAPPSNRLQTRANARLAALDRNRVPDYDTDDDDDVMDAVAREEDEEYDDDYDSLEEEVHGQMSSESDTHDDDFA</sequence>
<dbReference type="InterPro" id="IPR001841">
    <property type="entry name" value="Znf_RING"/>
</dbReference>